<dbReference type="AlphaFoldDB" id="A0A2P2NRH1"/>
<sequence>MDKRCCSNIPIHVFIPQSYFVHNPCINICPCSACRHKCFCLHPRGRGDANYREGME</sequence>
<proteinExistence type="predicted"/>
<organism evidence="1">
    <name type="scientific">Rhizophora mucronata</name>
    <name type="common">Asiatic mangrove</name>
    <dbReference type="NCBI Taxonomy" id="61149"/>
    <lineage>
        <taxon>Eukaryota</taxon>
        <taxon>Viridiplantae</taxon>
        <taxon>Streptophyta</taxon>
        <taxon>Embryophyta</taxon>
        <taxon>Tracheophyta</taxon>
        <taxon>Spermatophyta</taxon>
        <taxon>Magnoliopsida</taxon>
        <taxon>eudicotyledons</taxon>
        <taxon>Gunneridae</taxon>
        <taxon>Pentapetalae</taxon>
        <taxon>rosids</taxon>
        <taxon>fabids</taxon>
        <taxon>Malpighiales</taxon>
        <taxon>Rhizophoraceae</taxon>
        <taxon>Rhizophora</taxon>
    </lineage>
</organism>
<dbReference type="EMBL" id="GGEC01064612">
    <property type="protein sequence ID" value="MBX45096.1"/>
    <property type="molecule type" value="Transcribed_RNA"/>
</dbReference>
<accession>A0A2P2NRH1</accession>
<reference evidence="1" key="1">
    <citation type="submission" date="2018-02" db="EMBL/GenBank/DDBJ databases">
        <title>Rhizophora mucronata_Transcriptome.</title>
        <authorList>
            <person name="Meera S.P."/>
            <person name="Sreeshan A."/>
            <person name="Augustine A."/>
        </authorList>
    </citation>
    <scope>NUCLEOTIDE SEQUENCE</scope>
    <source>
        <tissue evidence="1">Leaf</tissue>
    </source>
</reference>
<evidence type="ECO:0000313" key="1">
    <source>
        <dbReference type="EMBL" id="MBX45096.1"/>
    </source>
</evidence>
<protein>
    <submittedName>
        <fullName evidence="1">Uncharacterized protein</fullName>
    </submittedName>
</protein>
<name>A0A2P2NRH1_RHIMU</name>